<evidence type="ECO:0000313" key="1">
    <source>
        <dbReference type="EMBL" id="JAH22332.1"/>
    </source>
</evidence>
<dbReference type="AlphaFoldDB" id="A0A0E9R0S0"/>
<sequence>MFPHSHNTCGVVRIFHT</sequence>
<organism evidence="1">
    <name type="scientific">Anguilla anguilla</name>
    <name type="common">European freshwater eel</name>
    <name type="synonym">Muraena anguilla</name>
    <dbReference type="NCBI Taxonomy" id="7936"/>
    <lineage>
        <taxon>Eukaryota</taxon>
        <taxon>Metazoa</taxon>
        <taxon>Chordata</taxon>
        <taxon>Craniata</taxon>
        <taxon>Vertebrata</taxon>
        <taxon>Euteleostomi</taxon>
        <taxon>Actinopterygii</taxon>
        <taxon>Neopterygii</taxon>
        <taxon>Teleostei</taxon>
        <taxon>Anguilliformes</taxon>
        <taxon>Anguillidae</taxon>
        <taxon>Anguilla</taxon>
    </lineage>
</organism>
<accession>A0A0E9R0S0</accession>
<dbReference type="EMBL" id="GBXM01086245">
    <property type="protein sequence ID" value="JAH22332.1"/>
    <property type="molecule type" value="Transcribed_RNA"/>
</dbReference>
<reference evidence="1" key="1">
    <citation type="submission" date="2014-11" db="EMBL/GenBank/DDBJ databases">
        <authorList>
            <person name="Amaro Gonzalez C."/>
        </authorList>
    </citation>
    <scope>NUCLEOTIDE SEQUENCE</scope>
</reference>
<reference evidence="1" key="2">
    <citation type="journal article" date="2015" name="Fish Shellfish Immunol.">
        <title>Early steps in the European eel (Anguilla anguilla)-Vibrio vulnificus interaction in the gills: Role of the RtxA13 toxin.</title>
        <authorList>
            <person name="Callol A."/>
            <person name="Pajuelo D."/>
            <person name="Ebbesson L."/>
            <person name="Teles M."/>
            <person name="MacKenzie S."/>
            <person name="Amaro C."/>
        </authorList>
    </citation>
    <scope>NUCLEOTIDE SEQUENCE</scope>
</reference>
<name>A0A0E9R0S0_ANGAN</name>
<proteinExistence type="predicted"/>
<protein>
    <submittedName>
        <fullName evidence="1">Uncharacterized protein</fullName>
    </submittedName>
</protein>